<dbReference type="SMART" id="SM01117">
    <property type="entry name" value="Cyt-b5"/>
    <property type="match status" value="1"/>
</dbReference>
<proteinExistence type="inferred from homology"/>
<dbReference type="GO" id="GO:0004128">
    <property type="term" value="F:cytochrome-b5 reductase activity, acting on NAD(P)H"/>
    <property type="evidence" value="ECO:0007669"/>
    <property type="project" value="TreeGrafter"/>
</dbReference>
<dbReference type="Pfam" id="PF00173">
    <property type="entry name" value="Cyt-b5"/>
    <property type="match status" value="1"/>
</dbReference>
<dbReference type="GO" id="GO:0046872">
    <property type="term" value="F:metal ion binding"/>
    <property type="evidence" value="ECO:0007669"/>
    <property type="project" value="UniProtKB-UniRule"/>
</dbReference>
<dbReference type="PANTHER" id="PTHR46237:SF1">
    <property type="entry name" value="CYTOCHROME B5 REDUCTASE 4"/>
    <property type="match status" value="1"/>
</dbReference>
<keyword evidence="1 4" id="KW-0349">Heme</keyword>
<reference evidence="8" key="1">
    <citation type="submission" date="2015-02" db="EMBL/GenBank/DDBJ databases">
        <authorList>
            <person name="Gon?alves P."/>
        </authorList>
    </citation>
    <scope>NUCLEOTIDE SEQUENCE [LARGE SCALE GENOMIC DNA]</scope>
</reference>
<gene>
    <name evidence="7" type="primary">SPOSA6832_04923</name>
</gene>
<dbReference type="OrthoDB" id="432299at2759"/>
<dbReference type="InterPro" id="IPR051872">
    <property type="entry name" value="Cytochrome_b5/Flavoprotein_Rdt"/>
</dbReference>
<dbReference type="Proteomes" id="UP000243876">
    <property type="component" value="Unassembled WGS sequence"/>
</dbReference>
<dbReference type="SUPFAM" id="SSF55856">
    <property type="entry name" value="Cytochrome b5-like heme/steroid binding domain"/>
    <property type="match status" value="1"/>
</dbReference>
<name>A0A0D6ET61_SPOSA</name>
<keyword evidence="2 4" id="KW-0479">Metal-binding</keyword>
<evidence type="ECO:0000256" key="1">
    <source>
        <dbReference type="ARBA" id="ARBA00022617"/>
    </source>
</evidence>
<accession>A0A0D6ET61</accession>
<dbReference type="AlphaFoldDB" id="A0A0D6ET61"/>
<evidence type="ECO:0000256" key="4">
    <source>
        <dbReference type="RuleBase" id="RU362121"/>
    </source>
</evidence>
<dbReference type="GO" id="GO:0005737">
    <property type="term" value="C:cytoplasm"/>
    <property type="evidence" value="ECO:0007669"/>
    <property type="project" value="TreeGrafter"/>
</dbReference>
<sequence>MFATITQALGFSSTASLNPSDPSTSATTPSDAPPPISIVAEPETTSVAFPAVHSQQRAKAPSASVPSFALSPPSITLADPDAGPQGDDTDDEEEEAPRLPQVRIEGDALAPPTTTQKVVKAPKGRVRVEKGFSQLDWAKLNRSGVDLRGGATSLRPITATEVAQHNTRDDCWQVYGGKVYNVGPFLRYHPGGVGEMMRGAGKDVLAHAWVNYDTLLENCLVGFLVRE</sequence>
<organism evidence="7 8">
    <name type="scientific">Sporidiobolus salmonicolor</name>
    <name type="common">Yeast-like fungus</name>
    <name type="synonym">Sporobolomyces salmonicolor</name>
    <dbReference type="NCBI Taxonomy" id="5005"/>
    <lineage>
        <taxon>Eukaryota</taxon>
        <taxon>Fungi</taxon>
        <taxon>Dikarya</taxon>
        <taxon>Basidiomycota</taxon>
        <taxon>Pucciniomycotina</taxon>
        <taxon>Microbotryomycetes</taxon>
        <taxon>Sporidiobolales</taxon>
        <taxon>Sporidiobolaceae</taxon>
        <taxon>Sporobolomyces</taxon>
    </lineage>
</organism>
<feature type="region of interest" description="Disordered" evidence="5">
    <location>
        <begin position="1"/>
        <end position="115"/>
    </location>
</feature>
<feature type="compositionally biased region" description="Polar residues" evidence="5">
    <location>
        <begin position="43"/>
        <end position="57"/>
    </location>
</feature>
<keyword evidence="8" id="KW-1185">Reference proteome</keyword>
<dbReference type="Gene3D" id="3.10.120.10">
    <property type="entry name" value="Cytochrome b5-like heme/steroid binding domain"/>
    <property type="match status" value="1"/>
</dbReference>
<evidence type="ECO:0000259" key="6">
    <source>
        <dbReference type="PROSITE" id="PS50255"/>
    </source>
</evidence>
<protein>
    <submittedName>
        <fullName evidence="7">SPOSA6832_04923-mRNA-1:cds</fullName>
    </submittedName>
</protein>
<evidence type="ECO:0000256" key="5">
    <source>
        <dbReference type="SAM" id="MobiDB-lite"/>
    </source>
</evidence>
<evidence type="ECO:0000256" key="3">
    <source>
        <dbReference type="ARBA" id="ARBA00023004"/>
    </source>
</evidence>
<dbReference type="EMBL" id="CENE01000045">
    <property type="protein sequence ID" value="CEQ43038.1"/>
    <property type="molecule type" value="Genomic_DNA"/>
</dbReference>
<comment type="similarity">
    <text evidence="4">Belongs to the cytochrome b5 family.</text>
</comment>
<evidence type="ECO:0000256" key="2">
    <source>
        <dbReference type="ARBA" id="ARBA00022723"/>
    </source>
</evidence>
<dbReference type="PROSITE" id="PS50255">
    <property type="entry name" value="CYTOCHROME_B5_2"/>
    <property type="match status" value="1"/>
</dbReference>
<dbReference type="PANTHER" id="PTHR46237">
    <property type="entry name" value="CYTOCHROME B5 REDUCTASE 4 FAMILY MEMBER"/>
    <property type="match status" value="1"/>
</dbReference>
<dbReference type="InterPro" id="IPR001199">
    <property type="entry name" value="Cyt_B5-like_heme/steroid-bd"/>
</dbReference>
<feature type="compositionally biased region" description="Low complexity" evidence="5">
    <location>
        <begin position="19"/>
        <end position="30"/>
    </location>
</feature>
<evidence type="ECO:0000313" key="8">
    <source>
        <dbReference type="Proteomes" id="UP000243876"/>
    </source>
</evidence>
<dbReference type="InterPro" id="IPR018506">
    <property type="entry name" value="Cyt_B5_heme-BS"/>
</dbReference>
<feature type="compositionally biased region" description="Polar residues" evidence="5">
    <location>
        <begin position="1"/>
        <end position="18"/>
    </location>
</feature>
<keyword evidence="3 4" id="KW-0408">Iron</keyword>
<feature type="domain" description="Cytochrome b5 heme-binding" evidence="6">
    <location>
        <begin position="154"/>
        <end position="204"/>
    </location>
</feature>
<evidence type="ECO:0000313" key="7">
    <source>
        <dbReference type="EMBL" id="CEQ43038.1"/>
    </source>
</evidence>
<dbReference type="PROSITE" id="PS00191">
    <property type="entry name" value="CYTOCHROME_B5_1"/>
    <property type="match status" value="1"/>
</dbReference>
<dbReference type="InterPro" id="IPR036400">
    <property type="entry name" value="Cyt_B5-like_heme/steroid_sf"/>
</dbReference>
<dbReference type="GO" id="GO:0020037">
    <property type="term" value="F:heme binding"/>
    <property type="evidence" value="ECO:0007669"/>
    <property type="project" value="UniProtKB-UniRule"/>
</dbReference>